<dbReference type="Pfam" id="PF02383">
    <property type="entry name" value="Syja_N"/>
    <property type="match status" value="1"/>
</dbReference>
<dbReference type="GO" id="GO:0004438">
    <property type="term" value="F:phosphatidylinositol-3-phosphate phosphatase activity"/>
    <property type="evidence" value="ECO:0007669"/>
    <property type="project" value="UniProtKB-EC"/>
</dbReference>
<keyword evidence="7" id="KW-0472">Membrane</keyword>
<dbReference type="OrthoDB" id="405996at2759"/>
<dbReference type="EC" id="3.1.3.64" evidence="1"/>
<evidence type="ECO:0000256" key="7">
    <source>
        <dbReference type="SAM" id="Phobius"/>
    </source>
</evidence>
<dbReference type="GO" id="GO:0046856">
    <property type="term" value="P:phosphatidylinositol dephosphorylation"/>
    <property type="evidence" value="ECO:0007669"/>
    <property type="project" value="TreeGrafter"/>
</dbReference>
<reference evidence="10" key="1">
    <citation type="submission" date="2011-08" db="EMBL/GenBank/DDBJ databases">
        <authorList>
            <person name="Rombauts S."/>
        </authorList>
    </citation>
    <scope>NUCLEOTIDE SEQUENCE</scope>
    <source>
        <strain evidence="10">London</strain>
    </source>
</reference>
<feature type="domain" description="SAC" evidence="8">
    <location>
        <begin position="126"/>
        <end position="455"/>
    </location>
</feature>
<protein>
    <recommendedName>
        <fullName evidence="4">Phosphatidylinositol-3-phosphatase SAC1</fullName>
        <ecNumber evidence="1">3.1.3.64</ecNumber>
    </recommendedName>
    <alternativeName>
        <fullName evidence="6">Phosphatidylinositol-4-phosphate phosphatase</fullName>
    </alternativeName>
    <alternativeName>
        <fullName evidence="5">Suppressor of actin mutations 1-like protein</fullName>
    </alternativeName>
</protein>
<organism evidence="9 10">
    <name type="scientific">Tetranychus urticae</name>
    <name type="common">Two-spotted spider mite</name>
    <dbReference type="NCBI Taxonomy" id="32264"/>
    <lineage>
        <taxon>Eukaryota</taxon>
        <taxon>Metazoa</taxon>
        <taxon>Ecdysozoa</taxon>
        <taxon>Arthropoda</taxon>
        <taxon>Chelicerata</taxon>
        <taxon>Arachnida</taxon>
        <taxon>Acari</taxon>
        <taxon>Acariformes</taxon>
        <taxon>Trombidiformes</taxon>
        <taxon>Prostigmata</taxon>
        <taxon>Eleutherengona</taxon>
        <taxon>Raphignathae</taxon>
        <taxon>Tetranychoidea</taxon>
        <taxon>Tetranychidae</taxon>
        <taxon>Tetranychus</taxon>
    </lineage>
</organism>
<accession>T1KBK4</accession>
<feature type="transmembrane region" description="Helical" evidence="7">
    <location>
        <begin position="528"/>
        <end position="548"/>
    </location>
</feature>
<evidence type="ECO:0000259" key="8">
    <source>
        <dbReference type="PROSITE" id="PS50275"/>
    </source>
</evidence>
<dbReference type="GO" id="GO:0005783">
    <property type="term" value="C:endoplasmic reticulum"/>
    <property type="evidence" value="ECO:0007669"/>
    <property type="project" value="TreeGrafter"/>
</dbReference>
<comment type="catalytic activity">
    <reaction evidence="2">
        <text>a 1,2-diacyl-sn-glycero-3-phospho-(1D-myo-inositol-3-phosphate) + H2O = a 1,2-diacyl-sn-glycero-3-phospho-(1D-myo-inositol) + phosphate</text>
        <dbReference type="Rhea" id="RHEA:12316"/>
        <dbReference type="ChEBI" id="CHEBI:15377"/>
        <dbReference type="ChEBI" id="CHEBI:43474"/>
        <dbReference type="ChEBI" id="CHEBI:57880"/>
        <dbReference type="ChEBI" id="CHEBI:58088"/>
        <dbReference type="EC" id="3.1.3.64"/>
    </reaction>
    <physiologicalReaction direction="left-to-right" evidence="2">
        <dbReference type="Rhea" id="RHEA:12317"/>
    </physiologicalReaction>
</comment>
<dbReference type="OMA" id="ITKAQPV"/>
<evidence type="ECO:0000256" key="4">
    <source>
        <dbReference type="ARBA" id="ARBA00040795"/>
    </source>
</evidence>
<keyword evidence="7" id="KW-0812">Transmembrane</keyword>
<dbReference type="EnsemblMetazoa" id="tetur08g04400.1">
    <property type="protein sequence ID" value="tetur08g04400.1"/>
    <property type="gene ID" value="tetur08g04400"/>
</dbReference>
<keyword evidence="10" id="KW-1185">Reference proteome</keyword>
<name>T1KBK4_TETUR</name>
<dbReference type="PROSITE" id="PS50275">
    <property type="entry name" value="SAC"/>
    <property type="match status" value="1"/>
</dbReference>
<dbReference type="GO" id="GO:0043812">
    <property type="term" value="F:phosphatidylinositol-4-phosphate phosphatase activity"/>
    <property type="evidence" value="ECO:0007669"/>
    <property type="project" value="TreeGrafter"/>
</dbReference>
<evidence type="ECO:0000313" key="10">
    <source>
        <dbReference type="Proteomes" id="UP000015104"/>
    </source>
</evidence>
<feature type="transmembrane region" description="Helical" evidence="7">
    <location>
        <begin position="560"/>
        <end position="577"/>
    </location>
</feature>
<evidence type="ECO:0000256" key="1">
    <source>
        <dbReference type="ARBA" id="ARBA00013038"/>
    </source>
</evidence>
<evidence type="ECO:0000313" key="9">
    <source>
        <dbReference type="EnsemblMetazoa" id="tetur08g04400.1"/>
    </source>
</evidence>
<evidence type="ECO:0000256" key="5">
    <source>
        <dbReference type="ARBA" id="ARBA00041396"/>
    </source>
</evidence>
<gene>
    <name evidence="9" type="primary">107362245</name>
</gene>
<dbReference type="eggNOG" id="KOG1889">
    <property type="taxonomic scope" value="Eukaryota"/>
</dbReference>
<sequence>MNKPETNTHGPLMLITGPDKFYIHPIGNENELLVVDRVSHTIGLETNTGQLAVEGMFGRQIQGILGIINLLAGPYLVVVTRSTKIGQICNQPVYRVEETDVISYTRNTLHLTEEQVNYNNSYLTMVKTVLRTPYFYFSYSYDLTHSLQRLYNFGPDFIKASLFERAEHRFLWNHHLMKPLLNQPELSKYWLPLMHGFINISSVVLNRKVFHWIIISRRSNTRAGTRLFYRGADLQGNVANFVETEQIVEFENNRGSYVQIRGSIPLIWQQYPNLRYKPTPVLISNQMQQEVISRHIESLLPMYGKTVLVNLIDLKGGELGLENNLRHAVENLANPMVRYEHFEFHRECGKMRWDRLNILMERLSQEQKEFGYFLMLSDGNVASQQDGIFRTNCIDSLDRTNVVQSLIAKKNLTDLLLRFGILAHGERVEDHTTLYGLFRNIWADNADICSIEYAGTGALKTDYTRTGKRTQVGMIRDGMNSLIRYYKNNFTDGFRQDAIDLFLGKYVINENEGKTLPSPLRPRRDWKYLALPCIFLGSTAMFFFSLFIPTEHSTITMMYLLFWAAMIAGSATVIVYYGNEFVDVPRLCPIRRNESNN</sequence>
<dbReference type="PANTHER" id="PTHR45662">
    <property type="entry name" value="PHOSPHATIDYLINOSITIDE PHOSPHATASE SAC1"/>
    <property type="match status" value="1"/>
</dbReference>
<proteinExistence type="predicted"/>
<dbReference type="PANTHER" id="PTHR45662:SF2">
    <property type="entry name" value="PHOSPHATIDYLINOSITOL-3-PHOSPHATASE SAC1"/>
    <property type="match status" value="1"/>
</dbReference>
<evidence type="ECO:0000256" key="6">
    <source>
        <dbReference type="ARBA" id="ARBA00041911"/>
    </source>
</evidence>
<keyword evidence="7" id="KW-1133">Transmembrane helix</keyword>
<comment type="catalytic activity">
    <reaction evidence="3">
        <text>a 1,2-diacyl-sn-glycero-3-phospho-(1D-myo-inositol 4-phosphate) + H2O = a 1,2-diacyl-sn-glycero-3-phospho-(1D-myo-inositol) + phosphate</text>
        <dbReference type="Rhea" id="RHEA:55652"/>
        <dbReference type="ChEBI" id="CHEBI:15377"/>
        <dbReference type="ChEBI" id="CHEBI:43474"/>
        <dbReference type="ChEBI" id="CHEBI:57880"/>
        <dbReference type="ChEBI" id="CHEBI:58178"/>
    </reaction>
    <physiologicalReaction direction="left-to-right" evidence="3">
        <dbReference type="Rhea" id="RHEA:55653"/>
    </physiologicalReaction>
</comment>
<reference evidence="9" key="2">
    <citation type="submission" date="2015-06" db="UniProtKB">
        <authorList>
            <consortium name="EnsemblMetazoa"/>
        </authorList>
    </citation>
    <scope>IDENTIFICATION</scope>
</reference>
<evidence type="ECO:0000256" key="2">
    <source>
        <dbReference type="ARBA" id="ARBA00036631"/>
    </source>
</evidence>
<dbReference type="AlphaFoldDB" id="T1KBK4"/>
<dbReference type="InterPro" id="IPR002013">
    <property type="entry name" value="SAC_dom"/>
</dbReference>
<dbReference type="KEGG" id="tut:107362245"/>
<dbReference type="EMBL" id="CAEY01001951">
    <property type="status" value="NOT_ANNOTATED_CDS"/>
    <property type="molecule type" value="Genomic_DNA"/>
</dbReference>
<dbReference type="HOGENOM" id="CLU_003016_7_4_1"/>
<dbReference type="Proteomes" id="UP000015104">
    <property type="component" value="Unassembled WGS sequence"/>
</dbReference>
<dbReference type="STRING" id="32264.T1KBK4"/>
<evidence type="ECO:0000256" key="3">
    <source>
        <dbReference type="ARBA" id="ARBA00036807"/>
    </source>
</evidence>